<dbReference type="AlphaFoldDB" id="A0AAE1UU93"/>
<dbReference type="PANTHER" id="PTHR31669">
    <property type="entry name" value="PROTEIN FAR1-RELATED SEQUENCE 10-RELATED"/>
    <property type="match status" value="1"/>
</dbReference>
<dbReference type="Proteomes" id="UP001291623">
    <property type="component" value="Unassembled WGS sequence"/>
</dbReference>
<comment type="function">
    <text evidence="1">Putative transcription activator involved in regulating light control of development.</text>
</comment>
<sequence>MLVNLVLLKAKILFSDVGMEFETYEDVYYFYNCYAKVHGFRVRVSNTWYKKLRERNVTSGSKRPLQMNGNQEVQKIRLFRTVIIDPDDDGKVNIDEGEFRNTIDQDHKWLQTLHEDRRHWVPDYLKDAFLAGMFDVTLRERWASPFDEYLSNHTPLQEFFDGYNQCLKKINRREALADSKSRNPSCIDGSIVTYLVKEHEVENVNEARDYEVTFNTTVAEALCACGVLSQKGFEAIPPHYIFSHWRKDIHRSYVLDYGCNFIGTKNAVHNTGMIICTSVL</sequence>
<dbReference type="PANTHER" id="PTHR31669:SF236">
    <property type="entry name" value="PROTEIN FAR1-RELATED SEQUENCE"/>
    <property type="match status" value="1"/>
</dbReference>
<keyword evidence="4" id="KW-1185">Reference proteome</keyword>
<comment type="caution">
    <text evidence="3">The sequence shown here is derived from an EMBL/GenBank/DDBJ whole genome shotgun (WGS) entry which is preliminary data.</text>
</comment>
<protein>
    <recommendedName>
        <fullName evidence="1">Protein FAR1-RELATED SEQUENCE</fullName>
    </recommendedName>
</protein>
<evidence type="ECO:0000313" key="4">
    <source>
        <dbReference type="Proteomes" id="UP001291623"/>
    </source>
</evidence>
<name>A0AAE1UU93_9SOLA</name>
<feature type="signal peptide" evidence="2">
    <location>
        <begin position="1"/>
        <end position="15"/>
    </location>
</feature>
<organism evidence="3 4">
    <name type="scientific">Anisodus tanguticus</name>
    <dbReference type="NCBI Taxonomy" id="243964"/>
    <lineage>
        <taxon>Eukaryota</taxon>
        <taxon>Viridiplantae</taxon>
        <taxon>Streptophyta</taxon>
        <taxon>Embryophyta</taxon>
        <taxon>Tracheophyta</taxon>
        <taxon>Spermatophyta</taxon>
        <taxon>Magnoliopsida</taxon>
        <taxon>eudicotyledons</taxon>
        <taxon>Gunneridae</taxon>
        <taxon>Pentapetalae</taxon>
        <taxon>asterids</taxon>
        <taxon>lamiids</taxon>
        <taxon>Solanales</taxon>
        <taxon>Solanaceae</taxon>
        <taxon>Solanoideae</taxon>
        <taxon>Hyoscyameae</taxon>
        <taxon>Anisodus</taxon>
    </lineage>
</organism>
<keyword evidence="1" id="KW-0863">Zinc-finger</keyword>
<reference evidence="3" key="1">
    <citation type="submission" date="2023-12" db="EMBL/GenBank/DDBJ databases">
        <title>Genome assembly of Anisodus tanguticus.</title>
        <authorList>
            <person name="Wang Y.-J."/>
        </authorList>
    </citation>
    <scope>NUCLEOTIDE SEQUENCE</scope>
    <source>
        <strain evidence="3">KB-2021</strain>
        <tissue evidence="3">Leaf</tissue>
    </source>
</reference>
<dbReference type="InterPro" id="IPR031052">
    <property type="entry name" value="FHY3/FAR1"/>
</dbReference>
<comment type="similarity">
    <text evidence="1">Belongs to the FHY3/FAR1 family.</text>
</comment>
<dbReference type="GO" id="GO:0006355">
    <property type="term" value="P:regulation of DNA-templated transcription"/>
    <property type="evidence" value="ECO:0007669"/>
    <property type="project" value="UniProtKB-UniRule"/>
</dbReference>
<dbReference type="GO" id="GO:0005634">
    <property type="term" value="C:nucleus"/>
    <property type="evidence" value="ECO:0007669"/>
    <property type="project" value="UniProtKB-SubCell"/>
</dbReference>
<keyword evidence="1" id="KW-0539">Nucleus</keyword>
<evidence type="ECO:0000256" key="2">
    <source>
        <dbReference type="SAM" id="SignalP"/>
    </source>
</evidence>
<keyword evidence="1" id="KW-0862">Zinc</keyword>
<evidence type="ECO:0000313" key="3">
    <source>
        <dbReference type="EMBL" id="KAK4339941.1"/>
    </source>
</evidence>
<gene>
    <name evidence="3" type="ORF">RND71_041403</name>
</gene>
<proteinExistence type="inferred from homology"/>
<comment type="subcellular location">
    <subcellularLocation>
        <location evidence="1">Nucleus</location>
    </subcellularLocation>
</comment>
<keyword evidence="2" id="KW-0732">Signal</keyword>
<dbReference type="GO" id="GO:0008270">
    <property type="term" value="F:zinc ion binding"/>
    <property type="evidence" value="ECO:0007669"/>
    <property type="project" value="UniProtKB-UniRule"/>
</dbReference>
<evidence type="ECO:0000256" key="1">
    <source>
        <dbReference type="RuleBase" id="RU367018"/>
    </source>
</evidence>
<feature type="chain" id="PRO_5042093995" description="Protein FAR1-RELATED SEQUENCE" evidence="2">
    <location>
        <begin position="16"/>
        <end position="280"/>
    </location>
</feature>
<keyword evidence="1" id="KW-0479">Metal-binding</keyword>
<accession>A0AAE1UU93</accession>
<dbReference type="EMBL" id="JAVYJV010000023">
    <property type="protein sequence ID" value="KAK4339941.1"/>
    <property type="molecule type" value="Genomic_DNA"/>
</dbReference>